<dbReference type="Gene3D" id="3.40.50.360">
    <property type="match status" value="1"/>
</dbReference>
<dbReference type="GO" id="GO:0016491">
    <property type="term" value="F:oxidoreductase activity"/>
    <property type="evidence" value="ECO:0007669"/>
    <property type="project" value="InterPro"/>
</dbReference>
<dbReference type="Proteomes" id="UP000669239">
    <property type="component" value="Unassembled WGS sequence"/>
</dbReference>
<evidence type="ECO:0000256" key="1">
    <source>
        <dbReference type="ARBA" id="ARBA00022630"/>
    </source>
</evidence>
<organism evidence="4 7">
    <name type="scientific">Enterocloster aldenensis</name>
    <dbReference type="NCBI Taxonomy" id="358742"/>
    <lineage>
        <taxon>Bacteria</taxon>
        <taxon>Bacillati</taxon>
        <taxon>Bacillota</taxon>
        <taxon>Clostridia</taxon>
        <taxon>Lachnospirales</taxon>
        <taxon>Lachnospiraceae</taxon>
        <taxon>Enterocloster</taxon>
    </lineage>
</organism>
<dbReference type="InterPro" id="IPR005025">
    <property type="entry name" value="FMN_Rdtase-like_dom"/>
</dbReference>
<sequence>MKTLVIMGAARKNGHTRQMVDLFLEHLDGEKEIVDAYRTEVQPCMDCRFCWKKKECVIKDGMQDIYQKLEEADNIVLASPMYFHSITGRMKTLIDRFQVYWAGHVRQDMPEKMLRRGAILMVGGAPSFENQFLGGEIVLKNLLNDLSAECLGQVCLPNSDRDSLETRKDIADQVIALAEAMNQASESLDPYNKV</sequence>
<dbReference type="EMBL" id="JAKNGE010000047">
    <property type="protein sequence ID" value="MCG4748943.1"/>
    <property type="molecule type" value="Genomic_DNA"/>
</dbReference>
<keyword evidence="6" id="KW-1185">Reference proteome</keyword>
<evidence type="ECO:0000313" key="5">
    <source>
        <dbReference type="EMBL" id="NSJ51592.1"/>
    </source>
</evidence>
<keyword evidence="2" id="KW-0288">FMN</keyword>
<reference evidence="5" key="2">
    <citation type="submission" date="2020-02" db="EMBL/GenBank/DDBJ databases">
        <authorList>
            <person name="Littmann E."/>
            <person name="Sorbara M."/>
        </authorList>
    </citation>
    <scope>NUCLEOTIDE SEQUENCE</scope>
    <source>
        <strain evidence="5">MSK.1.17</strain>
    </source>
</reference>
<dbReference type="RefSeq" id="WP_117563182.1">
    <property type="nucleotide sequence ID" value="NZ_BAABZL010000001.1"/>
</dbReference>
<evidence type="ECO:0000313" key="7">
    <source>
        <dbReference type="Proteomes" id="UP001299608"/>
    </source>
</evidence>
<keyword evidence="1" id="KW-0285">Flavoprotein</keyword>
<protein>
    <submittedName>
        <fullName evidence="4">Flavodoxin family protein</fullName>
    </submittedName>
</protein>
<dbReference type="InterPro" id="IPR029039">
    <property type="entry name" value="Flavoprotein-like_sf"/>
</dbReference>
<dbReference type="AlphaFoldDB" id="A0AAW5CAE1"/>
<evidence type="ECO:0000313" key="4">
    <source>
        <dbReference type="EMBL" id="MCG4748943.1"/>
    </source>
</evidence>
<comment type="caution">
    <text evidence="4">The sequence shown here is derived from an EMBL/GenBank/DDBJ whole genome shotgun (WGS) entry which is preliminary data.</text>
</comment>
<dbReference type="PANTHER" id="PTHR43278">
    <property type="entry name" value="NAD(P)H-DEPENDENT FMN-CONTAINING OXIDOREDUCTASE YWQN-RELATED"/>
    <property type="match status" value="1"/>
</dbReference>
<dbReference type="EMBL" id="JAAITT010000043">
    <property type="protein sequence ID" value="NSJ51592.1"/>
    <property type="molecule type" value="Genomic_DNA"/>
</dbReference>
<dbReference type="InterPro" id="IPR051796">
    <property type="entry name" value="ISF_SsuE-like"/>
</dbReference>
<dbReference type="Pfam" id="PF03358">
    <property type="entry name" value="FMN_red"/>
    <property type="match status" value="1"/>
</dbReference>
<evidence type="ECO:0000259" key="3">
    <source>
        <dbReference type="Pfam" id="PF03358"/>
    </source>
</evidence>
<reference evidence="5 6" key="1">
    <citation type="journal article" date="2020" name="Cell Host Microbe">
        <title>Functional and Genomic Variation between Human-Derived Isolates of Lachnospiraceae Reveals Inter- and Intra-Species Diversity.</title>
        <authorList>
            <person name="Sorbara M.T."/>
            <person name="Littmann E.R."/>
            <person name="Fontana E."/>
            <person name="Moody T.U."/>
            <person name="Kohout C.E."/>
            <person name="Gjonbalaj M."/>
            <person name="Eaton V."/>
            <person name="Seok R."/>
            <person name="Leiner I.M."/>
            <person name="Pamer E.G."/>
        </authorList>
    </citation>
    <scope>NUCLEOTIDE SEQUENCE [LARGE SCALE GENOMIC DNA]</scope>
    <source>
        <strain evidence="5 6">MSK.1.17</strain>
    </source>
</reference>
<gene>
    <name evidence="5" type="ORF">G5B36_23215</name>
    <name evidence="4" type="ORF">L0N08_26350</name>
</gene>
<dbReference type="SUPFAM" id="SSF52218">
    <property type="entry name" value="Flavoproteins"/>
    <property type="match status" value="1"/>
</dbReference>
<evidence type="ECO:0000313" key="6">
    <source>
        <dbReference type="Proteomes" id="UP000669239"/>
    </source>
</evidence>
<feature type="domain" description="NADPH-dependent FMN reductase-like" evidence="3">
    <location>
        <begin position="1"/>
        <end position="123"/>
    </location>
</feature>
<dbReference type="PANTHER" id="PTHR43278:SF4">
    <property type="entry name" value="NAD(P)H-DEPENDENT FMN-CONTAINING OXIDOREDUCTASE YWQN-RELATED"/>
    <property type="match status" value="1"/>
</dbReference>
<name>A0AAW5CAE1_9FIRM</name>
<dbReference type="GeneID" id="97203735"/>
<reference evidence="4" key="3">
    <citation type="submission" date="2022-01" db="EMBL/GenBank/DDBJ databases">
        <title>Collection of gut derived symbiotic bacterial strains cultured from healthy donors.</title>
        <authorList>
            <person name="Lin H."/>
            <person name="Kohout C."/>
            <person name="Waligurski E."/>
            <person name="Pamer E.G."/>
        </authorList>
    </citation>
    <scope>NUCLEOTIDE SEQUENCE</scope>
    <source>
        <strain evidence="4">DFI.6.55</strain>
    </source>
</reference>
<proteinExistence type="predicted"/>
<accession>A0AAW5CAE1</accession>
<dbReference type="Proteomes" id="UP001299608">
    <property type="component" value="Unassembled WGS sequence"/>
</dbReference>
<evidence type="ECO:0000256" key="2">
    <source>
        <dbReference type="ARBA" id="ARBA00022643"/>
    </source>
</evidence>